<gene>
    <name evidence="3" type="ORF">GCM10010503_50150</name>
</gene>
<comment type="caution">
    <text evidence="3">The sequence shown here is derived from an EMBL/GenBank/DDBJ whole genome shotgun (WGS) entry which is preliminary data.</text>
</comment>
<organism evidence="3 4">
    <name type="scientific">Streptomyces lucensis JCM 4490</name>
    <dbReference type="NCBI Taxonomy" id="1306176"/>
    <lineage>
        <taxon>Bacteria</taxon>
        <taxon>Bacillati</taxon>
        <taxon>Actinomycetota</taxon>
        <taxon>Actinomycetes</taxon>
        <taxon>Kitasatosporales</taxon>
        <taxon>Streptomycetaceae</taxon>
        <taxon>Streptomyces</taxon>
    </lineage>
</organism>
<keyword evidence="2" id="KW-1133">Transmembrane helix</keyword>
<reference evidence="3" key="2">
    <citation type="submission" date="2020-09" db="EMBL/GenBank/DDBJ databases">
        <authorList>
            <person name="Sun Q."/>
            <person name="Ohkuma M."/>
        </authorList>
    </citation>
    <scope>NUCLEOTIDE SEQUENCE</scope>
    <source>
        <strain evidence="3">JCM 4490</strain>
    </source>
</reference>
<evidence type="ECO:0000313" key="3">
    <source>
        <dbReference type="EMBL" id="GGW66844.1"/>
    </source>
</evidence>
<accession>A0A918MTB4</accession>
<evidence type="ECO:0000256" key="2">
    <source>
        <dbReference type="SAM" id="Phobius"/>
    </source>
</evidence>
<evidence type="ECO:0000256" key="1">
    <source>
        <dbReference type="SAM" id="MobiDB-lite"/>
    </source>
</evidence>
<name>A0A918MTB4_9ACTN</name>
<keyword evidence="2" id="KW-0472">Membrane</keyword>
<dbReference type="EMBL" id="BMUE01000011">
    <property type="protein sequence ID" value="GGW66844.1"/>
    <property type="molecule type" value="Genomic_DNA"/>
</dbReference>
<feature type="transmembrane region" description="Helical" evidence="2">
    <location>
        <begin position="104"/>
        <end position="126"/>
    </location>
</feature>
<dbReference type="AlphaFoldDB" id="A0A918MTB4"/>
<feature type="region of interest" description="Disordered" evidence="1">
    <location>
        <begin position="76"/>
        <end position="100"/>
    </location>
</feature>
<sequence length="128" mass="14557">MPLVPREPGREDWLGEDEVIRAWRVRRAALHRVAELGSVPYELRGGRSRGTYGAEPTYRCFAPDDVRRVTDALRDGSLVPDPSWRTDTPEGREAERRERRSGRLVDGLFFGPVLLLVLGALLYGWLAR</sequence>
<dbReference type="Proteomes" id="UP000620224">
    <property type="component" value="Unassembled WGS sequence"/>
</dbReference>
<proteinExistence type="predicted"/>
<keyword evidence="4" id="KW-1185">Reference proteome</keyword>
<protein>
    <submittedName>
        <fullName evidence="3">Uncharacterized protein</fullName>
    </submittedName>
</protein>
<evidence type="ECO:0000313" key="4">
    <source>
        <dbReference type="Proteomes" id="UP000620224"/>
    </source>
</evidence>
<keyword evidence="2" id="KW-0812">Transmembrane</keyword>
<feature type="compositionally biased region" description="Basic and acidic residues" evidence="1">
    <location>
        <begin position="87"/>
        <end position="100"/>
    </location>
</feature>
<dbReference type="RefSeq" id="WP_190017580.1">
    <property type="nucleotide sequence ID" value="NZ_BMUE01000011.1"/>
</dbReference>
<reference evidence="3" key="1">
    <citation type="journal article" date="2014" name="Int. J. Syst. Evol. Microbiol.">
        <title>Complete genome sequence of Corynebacterium casei LMG S-19264T (=DSM 44701T), isolated from a smear-ripened cheese.</title>
        <authorList>
            <consortium name="US DOE Joint Genome Institute (JGI-PGF)"/>
            <person name="Walter F."/>
            <person name="Albersmeier A."/>
            <person name="Kalinowski J."/>
            <person name="Ruckert C."/>
        </authorList>
    </citation>
    <scope>NUCLEOTIDE SEQUENCE</scope>
    <source>
        <strain evidence="3">JCM 4490</strain>
    </source>
</reference>